<dbReference type="Proteomes" id="UP000051256">
    <property type="component" value="Unassembled WGS sequence"/>
</dbReference>
<sequence length="56" mass="6171">MKAKLKERLEVFSDAIIAILVNGLPLQTNIASEDDSIIIMINNKKTVSLTNGLFII</sequence>
<organism evidence="1 2">
    <name type="scientific">Lentilactobacillus senioris DSM 24302 = JCM 17472</name>
    <dbReference type="NCBI Taxonomy" id="1423802"/>
    <lineage>
        <taxon>Bacteria</taxon>
        <taxon>Bacillati</taxon>
        <taxon>Bacillota</taxon>
        <taxon>Bacilli</taxon>
        <taxon>Lactobacillales</taxon>
        <taxon>Lactobacillaceae</taxon>
        <taxon>Lentilactobacillus</taxon>
    </lineage>
</organism>
<dbReference type="AlphaFoldDB" id="A0A0R2CNZ7"/>
<reference evidence="1 2" key="1">
    <citation type="journal article" date="2015" name="Genome Announc.">
        <title>Expanding the biotechnology potential of lactobacilli through comparative genomics of 213 strains and associated genera.</title>
        <authorList>
            <person name="Sun Z."/>
            <person name="Harris H.M."/>
            <person name="McCann A."/>
            <person name="Guo C."/>
            <person name="Argimon S."/>
            <person name="Zhang W."/>
            <person name="Yang X."/>
            <person name="Jeffery I.B."/>
            <person name="Cooney J.C."/>
            <person name="Kagawa T.F."/>
            <person name="Liu W."/>
            <person name="Song Y."/>
            <person name="Salvetti E."/>
            <person name="Wrobel A."/>
            <person name="Rasinkangas P."/>
            <person name="Parkhill J."/>
            <person name="Rea M.C."/>
            <person name="O'Sullivan O."/>
            <person name="Ritari J."/>
            <person name="Douillard F.P."/>
            <person name="Paul Ross R."/>
            <person name="Yang R."/>
            <person name="Briner A.E."/>
            <person name="Felis G.E."/>
            <person name="de Vos W.M."/>
            <person name="Barrangou R."/>
            <person name="Klaenhammer T.R."/>
            <person name="Caufield P.W."/>
            <person name="Cui Y."/>
            <person name="Zhang H."/>
            <person name="O'Toole P.W."/>
        </authorList>
    </citation>
    <scope>NUCLEOTIDE SEQUENCE [LARGE SCALE GENOMIC DNA]</scope>
    <source>
        <strain evidence="1 2">DSM 24302</strain>
    </source>
</reference>
<dbReference type="RefSeq" id="WP_156410667.1">
    <property type="nucleotide sequence ID" value="NZ_AYZR01000009.1"/>
</dbReference>
<keyword evidence="2" id="KW-1185">Reference proteome</keyword>
<evidence type="ECO:0000313" key="2">
    <source>
        <dbReference type="Proteomes" id="UP000051256"/>
    </source>
</evidence>
<name>A0A0R2CNZ7_9LACO</name>
<dbReference type="EMBL" id="AYZR01000009">
    <property type="protein sequence ID" value="KRM93304.1"/>
    <property type="molecule type" value="Genomic_DNA"/>
</dbReference>
<proteinExistence type="predicted"/>
<comment type="caution">
    <text evidence="1">The sequence shown here is derived from an EMBL/GenBank/DDBJ whole genome shotgun (WGS) entry which is preliminary data.</text>
</comment>
<accession>A0A0R2CNZ7</accession>
<dbReference type="PATRIC" id="fig|1423802.4.peg.983"/>
<gene>
    <name evidence="1" type="ORF">FC56_GL000970</name>
</gene>
<protein>
    <submittedName>
        <fullName evidence="1">Uncharacterized protein</fullName>
    </submittedName>
</protein>
<evidence type="ECO:0000313" key="1">
    <source>
        <dbReference type="EMBL" id="KRM93304.1"/>
    </source>
</evidence>